<evidence type="ECO:0000313" key="3">
    <source>
        <dbReference type="Proteomes" id="UP000033684"/>
    </source>
</evidence>
<reference evidence="2 3" key="2">
    <citation type="journal article" date="2016" name="Microb. Ecol.">
        <title>Genome Characteristics of a Novel Type I Methanotroph (Sn10-6) Isolated from a Flooded Indian Rice Field.</title>
        <authorList>
            <person name="Rahalkar M.C."/>
            <person name="Pandit P.S."/>
            <person name="Dhakephalkar P.K."/>
            <person name="Pore S."/>
            <person name="Arora P."/>
            <person name="Kapse N."/>
        </authorList>
    </citation>
    <scope>NUCLEOTIDE SEQUENCE [LARGE SCALE GENOMIC DNA]</scope>
    <source>
        <strain evidence="2 3">Sn10-6</strain>
    </source>
</reference>
<keyword evidence="3" id="KW-1185">Reference proteome</keyword>
<dbReference type="Proteomes" id="UP000033684">
    <property type="component" value="Unassembled WGS sequence"/>
</dbReference>
<feature type="signal peptide" evidence="1">
    <location>
        <begin position="1"/>
        <end position="26"/>
    </location>
</feature>
<reference evidence="3" key="1">
    <citation type="submission" date="2015-03" db="EMBL/GenBank/DDBJ databases">
        <title>Draft genome sequence of a novel methanotroph (Sn10-6) isolated from flooded ricefield rhizosphere in India.</title>
        <authorList>
            <person name="Pandit P.S."/>
            <person name="Pore S.D."/>
            <person name="Arora P."/>
            <person name="Kapse N.G."/>
            <person name="Dhakephalkar P.K."/>
            <person name="Rahalkar M.C."/>
        </authorList>
    </citation>
    <scope>NUCLEOTIDE SEQUENCE [LARGE SCALE GENOMIC DNA]</scope>
    <source>
        <strain evidence="3">Sn10-6</strain>
    </source>
</reference>
<evidence type="ECO:0000256" key="1">
    <source>
        <dbReference type="SAM" id="SignalP"/>
    </source>
</evidence>
<dbReference type="AlphaFoldDB" id="A0A0F3INK8"/>
<dbReference type="RefSeq" id="WP_045778645.1">
    <property type="nucleotide sequence ID" value="NZ_LAJX01000057.1"/>
</dbReference>
<feature type="chain" id="PRO_5002462472" description="Ricin B lectin domain-containing protein" evidence="1">
    <location>
        <begin position="27"/>
        <end position="267"/>
    </location>
</feature>
<dbReference type="EMBL" id="LAJX01000057">
    <property type="protein sequence ID" value="KJV07154.1"/>
    <property type="molecule type" value="Genomic_DNA"/>
</dbReference>
<evidence type="ECO:0000313" key="2">
    <source>
        <dbReference type="EMBL" id="KJV07154.1"/>
    </source>
</evidence>
<gene>
    <name evidence="2" type="ORF">VZ94_06700</name>
</gene>
<protein>
    <recommendedName>
        <fullName evidence="4">Ricin B lectin domain-containing protein</fullName>
    </recommendedName>
</protein>
<dbReference type="OrthoDB" id="5577505at2"/>
<proteinExistence type="predicted"/>
<name>A0A0F3INK8_9GAMM</name>
<comment type="caution">
    <text evidence="2">The sequence shown here is derived from an EMBL/GenBank/DDBJ whole genome shotgun (WGS) entry which is preliminary data.</text>
</comment>
<sequence length="267" mass="29025">MNHTTRSTLCALIFVTGYSLTTPSLAADTTDAFQGLWVGTDPSDGGLQTWSIAVNDEGGYQVRLSDTYLRACAGNRGTVQGTGNIDSNGYLVADLIIQCLVNPTNETYMAPIELSFTFKPHKNGYLEGSTTSSVTQLPTTLFKTGTVSSELEGVWSGTDPDDGGLQTWSIVRKGKHYQVRVSDTYLRTCNGNRGSVLGQGTSDDSAQLNAQVNVQCYSNPTNETYQKPVTLNFNFTWHKQGYLEASTHSGVTQHKTTLFKIASRTSF</sequence>
<keyword evidence="1" id="KW-0732">Signal</keyword>
<evidence type="ECO:0008006" key="4">
    <source>
        <dbReference type="Google" id="ProtNLM"/>
    </source>
</evidence>
<organism evidence="2 3">
    <name type="scientific">Methylocucumis oryzae</name>
    <dbReference type="NCBI Taxonomy" id="1632867"/>
    <lineage>
        <taxon>Bacteria</taxon>
        <taxon>Pseudomonadati</taxon>
        <taxon>Pseudomonadota</taxon>
        <taxon>Gammaproteobacteria</taxon>
        <taxon>Methylococcales</taxon>
        <taxon>Methylococcaceae</taxon>
        <taxon>Methylocucumis</taxon>
    </lineage>
</organism>
<accession>A0A0F3INK8</accession>